<dbReference type="PANTHER" id="PTHR47505">
    <property type="entry name" value="DNA UTILIZATION PROTEIN YHGH"/>
    <property type="match status" value="1"/>
</dbReference>
<proteinExistence type="predicted"/>
<comment type="caution">
    <text evidence="2">The sequence shown here is derived from an EMBL/GenBank/DDBJ whole genome shotgun (WGS) entry which is preliminary data.</text>
</comment>
<dbReference type="EMBL" id="PEZT01000002">
    <property type="protein sequence ID" value="PIS09576.1"/>
    <property type="molecule type" value="Genomic_DNA"/>
</dbReference>
<reference evidence="3" key="1">
    <citation type="submission" date="2017-09" db="EMBL/GenBank/DDBJ databases">
        <title>Depth-based differentiation of microbial function through sediment-hosted aquifers and enrichment of novel symbionts in the deep terrestrial subsurface.</title>
        <authorList>
            <person name="Probst A.J."/>
            <person name="Ladd B."/>
            <person name="Jarett J.K."/>
            <person name="Geller-Mcgrath D.E."/>
            <person name="Sieber C.M.K."/>
            <person name="Emerson J.B."/>
            <person name="Anantharaman K."/>
            <person name="Thomas B.C."/>
            <person name="Malmstrom R."/>
            <person name="Stieglmeier M."/>
            <person name="Klingl A."/>
            <person name="Woyke T."/>
            <person name="Ryan C.M."/>
            <person name="Banfield J.F."/>
        </authorList>
    </citation>
    <scope>NUCLEOTIDE SEQUENCE [LARGE SCALE GENOMIC DNA]</scope>
</reference>
<name>A0A2H0WA84_9BACT</name>
<dbReference type="InterPro" id="IPR051910">
    <property type="entry name" value="ComF/GntX_DNA_util-trans"/>
</dbReference>
<gene>
    <name evidence="2" type="ORF">COT75_00880</name>
</gene>
<evidence type="ECO:0000313" key="2">
    <source>
        <dbReference type="EMBL" id="PIS09576.1"/>
    </source>
</evidence>
<evidence type="ECO:0000313" key="3">
    <source>
        <dbReference type="Proteomes" id="UP000230093"/>
    </source>
</evidence>
<dbReference type="InterPro" id="IPR044005">
    <property type="entry name" value="DZR_2"/>
</dbReference>
<organism evidence="2 3">
    <name type="scientific">Candidatus Beckwithbacteria bacterium CG10_big_fil_rev_8_21_14_0_10_34_10</name>
    <dbReference type="NCBI Taxonomy" id="1974495"/>
    <lineage>
        <taxon>Bacteria</taxon>
        <taxon>Candidatus Beckwithiibacteriota</taxon>
    </lineage>
</organism>
<feature type="domain" description="Double zinc ribbon" evidence="1">
    <location>
        <begin position="4"/>
        <end position="54"/>
    </location>
</feature>
<accession>A0A2H0WA84</accession>
<sequence length="228" mass="26165">MLKDLLFPKKCLSCQTWGDYLCPDCLNKLSLVKNPICPVCFRPARYGKTHPHCLKKDKNSLDGLISIFLYKGIIKKALLKLKKNYLKDLSSTLVELFLSFGGENKELSRLIRRKPIFIPLPMTKKEINYQGFNPHHLLGRLITQNLGIPFLDQAILKQAELKENSCFSEYNKAFLINEKLSFKGVSEVFLFKDIFKNGRDLRVCAKLLKQKGVKKVWGLTLALDSKKT</sequence>
<protein>
    <recommendedName>
        <fullName evidence="1">Double zinc ribbon domain-containing protein</fullName>
    </recommendedName>
</protein>
<dbReference type="PANTHER" id="PTHR47505:SF1">
    <property type="entry name" value="DNA UTILIZATION PROTEIN YHGH"/>
    <property type="match status" value="1"/>
</dbReference>
<dbReference type="Pfam" id="PF18912">
    <property type="entry name" value="DZR_2"/>
    <property type="match status" value="1"/>
</dbReference>
<dbReference type="AlphaFoldDB" id="A0A2H0WA84"/>
<evidence type="ECO:0000259" key="1">
    <source>
        <dbReference type="Pfam" id="PF18912"/>
    </source>
</evidence>
<dbReference type="Proteomes" id="UP000230093">
    <property type="component" value="Unassembled WGS sequence"/>
</dbReference>